<dbReference type="InterPro" id="IPR015797">
    <property type="entry name" value="NUDIX_hydrolase-like_dom_sf"/>
</dbReference>
<feature type="domain" description="Nudix hydrolase" evidence="1">
    <location>
        <begin position="31"/>
        <end position="177"/>
    </location>
</feature>
<proteinExistence type="predicted"/>
<evidence type="ECO:0000313" key="3">
    <source>
        <dbReference type="Proteomes" id="UP000799771"/>
    </source>
</evidence>
<dbReference type="InterPro" id="IPR000086">
    <property type="entry name" value="NUDIX_hydrolase_dom"/>
</dbReference>
<dbReference type="AlphaFoldDB" id="A0A6A5ZZ77"/>
<gene>
    <name evidence="2" type="ORF">P153DRAFT_370362</name>
</gene>
<dbReference type="PANTHER" id="PTHR43736">
    <property type="entry name" value="ADP-RIBOSE PYROPHOSPHATASE"/>
    <property type="match status" value="1"/>
</dbReference>
<keyword evidence="3" id="KW-1185">Reference proteome</keyword>
<evidence type="ECO:0000259" key="1">
    <source>
        <dbReference type="PROSITE" id="PS51462"/>
    </source>
</evidence>
<accession>A0A6A5ZZ77</accession>
<name>A0A6A5ZZ77_9PLEO</name>
<organism evidence="2 3">
    <name type="scientific">Dothidotthia symphoricarpi CBS 119687</name>
    <dbReference type="NCBI Taxonomy" id="1392245"/>
    <lineage>
        <taxon>Eukaryota</taxon>
        <taxon>Fungi</taxon>
        <taxon>Dikarya</taxon>
        <taxon>Ascomycota</taxon>
        <taxon>Pezizomycotina</taxon>
        <taxon>Dothideomycetes</taxon>
        <taxon>Pleosporomycetidae</taxon>
        <taxon>Pleosporales</taxon>
        <taxon>Dothidotthiaceae</taxon>
        <taxon>Dothidotthia</taxon>
    </lineage>
</organism>
<dbReference type="Gene3D" id="3.90.79.10">
    <property type="entry name" value="Nucleoside Triphosphate Pyrophosphohydrolase"/>
    <property type="match status" value="1"/>
</dbReference>
<dbReference type="SUPFAM" id="SSF55811">
    <property type="entry name" value="Nudix"/>
    <property type="match status" value="1"/>
</dbReference>
<dbReference type="CDD" id="cd02883">
    <property type="entry name" value="NUDIX_Hydrolase"/>
    <property type="match status" value="1"/>
</dbReference>
<dbReference type="RefSeq" id="XP_033519435.1">
    <property type="nucleotide sequence ID" value="XM_033669025.1"/>
</dbReference>
<sequence length="184" mass="21065">MSTSTPSFDYDPSLQEYAVHEKEFLRQHPRYSVLCTGIVVFHENGKLLLVQRAADEKAFPNAWEVPGGKVDDTDESILHAAVRELKEETGLKATRILRKVGESEFSDRGRHGPEQWWLKTIFEMEVQSMDALVLDPIEHQAHLFASEEDVVNNCVGDLKMVYMPQPSKEIKLEAFRLRQEALPK</sequence>
<dbReference type="PANTHER" id="PTHR43736:SF1">
    <property type="entry name" value="DIHYDRONEOPTERIN TRIPHOSPHATE DIPHOSPHATASE"/>
    <property type="match status" value="1"/>
</dbReference>
<evidence type="ECO:0000313" key="2">
    <source>
        <dbReference type="EMBL" id="KAF2125042.1"/>
    </source>
</evidence>
<dbReference type="Proteomes" id="UP000799771">
    <property type="component" value="Unassembled WGS sequence"/>
</dbReference>
<reference evidence="2" key="1">
    <citation type="journal article" date="2020" name="Stud. Mycol.">
        <title>101 Dothideomycetes genomes: a test case for predicting lifestyles and emergence of pathogens.</title>
        <authorList>
            <person name="Haridas S."/>
            <person name="Albert R."/>
            <person name="Binder M."/>
            <person name="Bloem J."/>
            <person name="Labutti K."/>
            <person name="Salamov A."/>
            <person name="Andreopoulos B."/>
            <person name="Baker S."/>
            <person name="Barry K."/>
            <person name="Bills G."/>
            <person name="Bluhm B."/>
            <person name="Cannon C."/>
            <person name="Castanera R."/>
            <person name="Culley D."/>
            <person name="Daum C."/>
            <person name="Ezra D."/>
            <person name="Gonzalez J."/>
            <person name="Henrissat B."/>
            <person name="Kuo A."/>
            <person name="Liang C."/>
            <person name="Lipzen A."/>
            <person name="Lutzoni F."/>
            <person name="Magnuson J."/>
            <person name="Mondo S."/>
            <person name="Nolan M."/>
            <person name="Ohm R."/>
            <person name="Pangilinan J."/>
            <person name="Park H.-J."/>
            <person name="Ramirez L."/>
            <person name="Alfaro M."/>
            <person name="Sun H."/>
            <person name="Tritt A."/>
            <person name="Yoshinaga Y."/>
            <person name="Zwiers L.-H."/>
            <person name="Turgeon B."/>
            <person name="Goodwin S."/>
            <person name="Spatafora J."/>
            <person name="Crous P."/>
            <person name="Grigoriev I."/>
        </authorList>
    </citation>
    <scope>NUCLEOTIDE SEQUENCE</scope>
    <source>
        <strain evidence="2">CBS 119687</strain>
    </source>
</reference>
<dbReference type="EMBL" id="ML977517">
    <property type="protein sequence ID" value="KAF2125042.1"/>
    <property type="molecule type" value="Genomic_DNA"/>
</dbReference>
<dbReference type="PROSITE" id="PS51462">
    <property type="entry name" value="NUDIX"/>
    <property type="match status" value="1"/>
</dbReference>
<dbReference type="GeneID" id="54409457"/>
<dbReference type="Pfam" id="PF00293">
    <property type="entry name" value="NUDIX"/>
    <property type="match status" value="1"/>
</dbReference>
<dbReference type="OrthoDB" id="276276at2759"/>
<protein>
    <recommendedName>
        <fullName evidence="1">Nudix hydrolase domain-containing protein</fullName>
    </recommendedName>
</protein>